<dbReference type="EnsemblMetazoa" id="XM_050642992.1">
    <property type="protein sequence ID" value="XP_050498949.1"/>
    <property type="gene ID" value="LOC114337513"/>
</dbReference>
<evidence type="ECO:0000256" key="1">
    <source>
        <dbReference type="SAM" id="MobiDB-lite"/>
    </source>
</evidence>
<feature type="compositionally biased region" description="Basic and acidic residues" evidence="1">
    <location>
        <begin position="249"/>
        <end position="260"/>
    </location>
</feature>
<feature type="region of interest" description="Disordered" evidence="1">
    <location>
        <begin position="1149"/>
        <end position="1174"/>
    </location>
</feature>
<name>A0ABM5JLY8_DIAVI</name>
<feature type="compositionally biased region" description="Basic and acidic residues" evidence="1">
    <location>
        <begin position="1430"/>
        <end position="1442"/>
    </location>
</feature>
<feature type="region of interest" description="Disordered" evidence="1">
    <location>
        <begin position="1250"/>
        <end position="1314"/>
    </location>
</feature>
<accession>A0ABM5JLY8</accession>
<feature type="compositionally biased region" description="Polar residues" evidence="1">
    <location>
        <begin position="1379"/>
        <end position="1406"/>
    </location>
</feature>
<dbReference type="RefSeq" id="XP_050498949.1">
    <property type="nucleotide sequence ID" value="XM_050642992.1"/>
</dbReference>
<feature type="compositionally biased region" description="Polar residues" evidence="1">
    <location>
        <begin position="230"/>
        <end position="244"/>
    </location>
</feature>
<feature type="region of interest" description="Disordered" evidence="1">
    <location>
        <begin position="186"/>
        <end position="261"/>
    </location>
</feature>
<feature type="compositionally biased region" description="Basic and acidic residues" evidence="1">
    <location>
        <begin position="1515"/>
        <end position="1529"/>
    </location>
</feature>
<keyword evidence="3" id="KW-1185">Reference proteome</keyword>
<sequence length="1634" mass="185383">MEVVAATPGGAPFHDHDVREWSRIDSITGALERARLETDHWSANTINSSHKYGKVVDSRARTDADGALHQSARRQLEVFSSEIPGGRLQVIKTHTVSSSKWSSSGSSKDFENLQLSINPLDLSSQKSKASVGRTAVRRPPTRQRTKEPLQPSSDLTDHLRNAHITAATNLHRVSRLCHQIHESAVRQAFGRRSPRPTISDRESGDGGVEIYEIESVSSENNNSNSNTVNGHTNLVRTKSSSSDDISLIPEKDTNGNKSIEDLEDLEQLQTWRRTSKIRRSLQFPKQASKPSSPKPVDLPESLGNVRKIREELEKGRRLNTALRNNSVDLDALDQILQSISSSSSDKASEDLDLELSKKQKRNSFVTVESIQEIKGRLRKTSSPTNDIYKVNGKDDDPDDGIVTEETSPIKENEMPLVENSRVRSYVYGMEALLNKKPGIGTGSLESRVKLIPTNKNEDWYNRRKSYGFEKVHNHNDSQSSISLKNKNFVESSTDSGICRSTEIVVPVKKNGFKENEFSSDEQNDLEQKYNEYDNNSKHQLGQVKRIASSFNQEDSSPTNKNENWKKSHFDWSNSPTELKSTTITIPISKNNNIVDLSWNDTDREQLKDIKRHSIAVDESKYVTRNNNNNSFRRISLALNDQVRPDDDDNNMRKTKKVEFCKTEVHFAAESGKVNIVATDEKPPPTQNFRRRRRNSGSTMEDFNKNGLPLLHFGDTTFEKPLFSNSEDSPTDSLYENLQSRISTNYGLVTVNSNNAITTDISEEDKKELTESEIKGILKNKPNKPKPYHLGETVPFGENMSDEDSKWGVRLRHIEKPEVPIWKSTVTVHNYNFVNQEKENEPEFQKLLKNLRPTRQTDYTSDSEMKYFDGHNITNINNSINGRAPSWPSPEKLEPSKEVKGMEIKGYSTKICLREGEAMVVESDGYEREKPSIRPRIENLRKDSKHLLNKSLVVRIGKEDSALNHTLCSKMSTTEDRNNTTTTTKITIDLSPSPPTVVEKPFSYTKYQRSQPSSFKSTSLILNTINNNGNNFKTAEKQDSIPKELEALKKLYEDVQSDSDADKEVQYLLSRATTDSSLENDNSSVLSGSWSKMKTYRNINSIKEATTTRLGAKIEKDSLERLRQPEVMPQTTKTQEISRKQSTVNIIRSHLSPNPVRRTPISRPDLRPSEQLSSPSIVNKNKSVEVTKMTEKRSIENSNSNLENRKVYPKPADGIVLRTPKKSEMTYFGVNVSPKPVKKVSQAVIRKENRLLEKPDLIQHHKKSPSPIRKPYKSPSPIRKVHKSPSPVRRNQKSPSPTRNGRKSPTKNVSEPIYENIKNKYGREFDSSILEELTKAADQILQAVNGYTDEEVHNRLSSDDEDNSHKNRLETILETKSMHQKSSTTRQKVSNVKTKLNPTSPTSSIESLNRKKGTSEPKTKPCYEKHRRRTERVEKTEKIEKVEQTSTKAANTRARRLQRASSREALLRSNGSSSEDLPTKIEPPRKPRLIKKTKTTQLSMSNGIEMKKHPNTNVGRRKEDSGSKNGEERILNSLPEIRHKTAISTIRSTSEKTARDRLKHKTEDVKRKTPQKRETVKSVTPSSRSEREKSSKQSPSLHKETVTHRISTAYVPVCRNRSRNMHARQQDTDCPCLCS</sequence>
<dbReference type="Proteomes" id="UP001652700">
    <property type="component" value="Unplaced"/>
</dbReference>
<dbReference type="RefSeq" id="XP_050498950.1">
    <property type="nucleotide sequence ID" value="XM_050642993.1"/>
</dbReference>
<feature type="region of interest" description="Disordered" evidence="1">
    <location>
        <begin position="678"/>
        <end position="701"/>
    </location>
</feature>
<protein>
    <submittedName>
        <fullName evidence="2">Uncharacterized protein</fullName>
    </submittedName>
</protein>
<feature type="compositionally biased region" description="Basic and acidic residues" evidence="1">
    <location>
        <begin position="1583"/>
        <end position="1602"/>
    </location>
</feature>
<feature type="region of interest" description="Disordered" evidence="1">
    <location>
        <begin position="549"/>
        <end position="568"/>
    </location>
</feature>
<feature type="region of interest" description="Disordered" evidence="1">
    <location>
        <begin position="276"/>
        <end position="302"/>
    </location>
</feature>
<organism evidence="2 3">
    <name type="scientific">Diabrotica virgifera virgifera</name>
    <name type="common">western corn rootworm</name>
    <dbReference type="NCBI Taxonomy" id="50390"/>
    <lineage>
        <taxon>Eukaryota</taxon>
        <taxon>Metazoa</taxon>
        <taxon>Ecdysozoa</taxon>
        <taxon>Arthropoda</taxon>
        <taxon>Hexapoda</taxon>
        <taxon>Insecta</taxon>
        <taxon>Pterygota</taxon>
        <taxon>Neoptera</taxon>
        <taxon>Endopterygota</taxon>
        <taxon>Coleoptera</taxon>
        <taxon>Polyphaga</taxon>
        <taxon>Cucujiformia</taxon>
        <taxon>Chrysomeloidea</taxon>
        <taxon>Chrysomelidae</taxon>
        <taxon>Galerucinae</taxon>
        <taxon>Diabroticina</taxon>
        <taxon>Diabroticites</taxon>
        <taxon>Diabrotica</taxon>
    </lineage>
</organism>
<dbReference type="EnsemblMetazoa" id="XM_050642993.1">
    <property type="protein sequence ID" value="XP_050498950.1"/>
    <property type="gene ID" value="LOC114337513"/>
</dbReference>
<feature type="compositionally biased region" description="Basic and acidic residues" evidence="1">
    <location>
        <begin position="1412"/>
        <end position="1423"/>
    </location>
</feature>
<reference evidence="2" key="1">
    <citation type="submission" date="2025-05" db="UniProtKB">
        <authorList>
            <consortium name="EnsemblMetazoa"/>
        </authorList>
    </citation>
    <scope>IDENTIFICATION</scope>
</reference>
<dbReference type="RefSeq" id="XP_050498951.1">
    <property type="nucleotide sequence ID" value="XM_050642994.1"/>
</dbReference>
<feature type="compositionally biased region" description="Low complexity" evidence="1">
    <location>
        <begin position="214"/>
        <end position="229"/>
    </location>
</feature>
<evidence type="ECO:0000313" key="3">
    <source>
        <dbReference type="Proteomes" id="UP001652700"/>
    </source>
</evidence>
<feature type="compositionally biased region" description="Basic and acidic residues" evidence="1">
    <location>
        <begin position="1548"/>
        <end position="1575"/>
    </location>
</feature>
<feature type="region of interest" description="Disordered" evidence="1">
    <location>
        <begin position="1375"/>
        <end position="1603"/>
    </location>
</feature>
<feature type="compositionally biased region" description="Polar residues" evidence="1">
    <location>
        <begin position="549"/>
        <end position="561"/>
    </location>
</feature>
<feature type="region of interest" description="Disordered" evidence="1">
    <location>
        <begin position="121"/>
        <end position="158"/>
    </location>
</feature>
<feature type="compositionally biased region" description="Low complexity" evidence="1">
    <location>
        <begin position="284"/>
        <end position="295"/>
    </location>
</feature>
<dbReference type="EnsemblMetazoa" id="XM_050642994.1">
    <property type="protein sequence ID" value="XP_050498951.1"/>
    <property type="gene ID" value="LOC114337513"/>
</dbReference>
<dbReference type="GeneID" id="114337513"/>
<proteinExistence type="predicted"/>
<evidence type="ECO:0000313" key="2">
    <source>
        <dbReference type="EnsemblMetazoa" id="XP_050498951.1"/>
    </source>
</evidence>